<dbReference type="AlphaFoldDB" id="A7SG39"/>
<protein>
    <recommendedName>
        <fullName evidence="1">F5/8 type C domain-containing protein</fullName>
    </recommendedName>
</protein>
<dbReference type="PROSITE" id="PS50022">
    <property type="entry name" value="FA58C_3"/>
    <property type="match status" value="1"/>
</dbReference>
<name>A7SG39_NEMVE</name>
<dbReference type="PANTHER" id="PTHR24543:SF291">
    <property type="entry name" value="SMOKE ALARM, ISOFORM D"/>
    <property type="match status" value="1"/>
</dbReference>
<dbReference type="InParanoid" id="A7SG39"/>
<sequence length="160" mass="18023">GALGMENGKILESQISASSALAEDHSPKFARLHNTFNPSAGNYGSWGAKTNQIGEYLQINLLVLKYITKVATQGKNEVGGSQWVTRYRLDYSQDGTNWLVYKVYTYNIFTYTLKSGNIDRNSVVTHVIQDPFKAVMVRFVVQEWSVHICMRVEVYGCSTQ</sequence>
<proteinExistence type="predicted"/>
<dbReference type="InterPro" id="IPR008979">
    <property type="entry name" value="Galactose-bd-like_sf"/>
</dbReference>
<dbReference type="FunFam" id="2.60.120.260:FF:000016">
    <property type="entry name" value="Contactin-associated protein-like 4 isoform 1"/>
    <property type="match status" value="1"/>
</dbReference>
<dbReference type="PhylomeDB" id="A7SG39"/>
<dbReference type="OMA" id="LGCHSHE"/>
<dbReference type="EMBL" id="DS469649">
    <property type="protein sequence ID" value="EDO37315.1"/>
    <property type="molecule type" value="Genomic_DNA"/>
</dbReference>
<dbReference type="PROSITE" id="PS01285">
    <property type="entry name" value="FA58C_1"/>
    <property type="match status" value="1"/>
</dbReference>
<dbReference type="Proteomes" id="UP000001593">
    <property type="component" value="Unassembled WGS sequence"/>
</dbReference>
<evidence type="ECO:0000313" key="3">
    <source>
        <dbReference type="Proteomes" id="UP000001593"/>
    </source>
</evidence>
<organism evidence="2 3">
    <name type="scientific">Nematostella vectensis</name>
    <name type="common">Starlet sea anemone</name>
    <dbReference type="NCBI Taxonomy" id="45351"/>
    <lineage>
        <taxon>Eukaryota</taxon>
        <taxon>Metazoa</taxon>
        <taxon>Cnidaria</taxon>
        <taxon>Anthozoa</taxon>
        <taxon>Hexacorallia</taxon>
        <taxon>Actiniaria</taxon>
        <taxon>Edwardsiidae</taxon>
        <taxon>Nematostella</taxon>
    </lineage>
</organism>
<dbReference type="Pfam" id="PF00754">
    <property type="entry name" value="F5_F8_type_C"/>
    <property type="match status" value="1"/>
</dbReference>
<evidence type="ECO:0000313" key="2">
    <source>
        <dbReference type="EMBL" id="EDO37315.1"/>
    </source>
</evidence>
<keyword evidence="3" id="KW-1185">Reference proteome</keyword>
<gene>
    <name evidence="2" type="ORF">NEMVEDRAFT_v1g117058</name>
</gene>
<evidence type="ECO:0000259" key="1">
    <source>
        <dbReference type="PROSITE" id="PS50022"/>
    </source>
</evidence>
<dbReference type="Gene3D" id="2.60.120.260">
    <property type="entry name" value="Galactose-binding domain-like"/>
    <property type="match status" value="1"/>
</dbReference>
<accession>A7SG39</accession>
<dbReference type="CDD" id="cd00057">
    <property type="entry name" value="FA58C"/>
    <property type="match status" value="1"/>
</dbReference>
<dbReference type="HOGENOM" id="CLU_030066_1_2_1"/>
<dbReference type="STRING" id="45351.A7SG39"/>
<feature type="domain" description="F5/8 type C" evidence="1">
    <location>
        <begin position="1"/>
        <end position="157"/>
    </location>
</feature>
<dbReference type="InterPro" id="IPR000421">
    <property type="entry name" value="FA58C"/>
</dbReference>
<dbReference type="PANTHER" id="PTHR24543">
    <property type="entry name" value="MULTICOPPER OXIDASE-RELATED"/>
    <property type="match status" value="1"/>
</dbReference>
<dbReference type="SUPFAM" id="SSF49785">
    <property type="entry name" value="Galactose-binding domain-like"/>
    <property type="match status" value="1"/>
</dbReference>
<dbReference type="eggNOG" id="KOG1094">
    <property type="taxonomic scope" value="Eukaryota"/>
</dbReference>
<feature type="non-terminal residue" evidence="2">
    <location>
        <position position="1"/>
    </location>
</feature>
<dbReference type="SMART" id="SM00231">
    <property type="entry name" value="FA58C"/>
    <property type="match status" value="1"/>
</dbReference>
<reference evidence="2 3" key="1">
    <citation type="journal article" date="2007" name="Science">
        <title>Sea anemone genome reveals ancestral eumetazoan gene repertoire and genomic organization.</title>
        <authorList>
            <person name="Putnam N.H."/>
            <person name="Srivastava M."/>
            <person name="Hellsten U."/>
            <person name="Dirks B."/>
            <person name="Chapman J."/>
            <person name="Salamov A."/>
            <person name="Terry A."/>
            <person name="Shapiro H."/>
            <person name="Lindquist E."/>
            <person name="Kapitonov V.V."/>
            <person name="Jurka J."/>
            <person name="Genikhovich G."/>
            <person name="Grigoriev I.V."/>
            <person name="Lucas S.M."/>
            <person name="Steele R.E."/>
            <person name="Finnerty J.R."/>
            <person name="Technau U."/>
            <person name="Martindale M.Q."/>
            <person name="Rokhsar D.S."/>
        </authorList>
    </citation>
    <scope>NUCLEOTIDE SEQUENCE [LARGE SCALE GENOMIC DNA]</scope>
    <source>
        <strain evidence="3">CH2 X CH6</strain>
    </source>
</reference>